<keyword evidence="3" id="KW-1185">Reference proteome</keyword>
<keyword evidence="1" id="KW-0812">Transmembrane</keyword>
<reference evidence="2 3" key="1">
    <citation type="submission" date="2024-03" db="EMBL/GenBank/DDBJ databases">
        <title>Novel Streptomyces species of biotechnological and ecological value are a feature of Machair soil.</title>
        <authorList>
            <person name="Prole J.R."/>
            <person name="Goodfellow M."/>
            <person name="Allenby N."/>
            <person name="Ward A.C."/>
        </authorList>
    </citation>
    <scope>NUCLEOTIDE SEQUENCE [LARGE SCALE GENOMIC DNA]</scope>
    <source>
        <strain evidence="2 3">MS1.HAVA.3</strain>
    </source>
</reference>
<comment type="caution">
    <text evidence="2">The sequence shown here is derived from an EMBL/GenBank/DDBJ whole genome shotgun (WGS) entry which is preliminary data.</text>
</comment>
<evidence type="ECO:0000313" key="2">
    <source>
        <dbReference type="EMBL" id="MEJ8646175.1"/>
    </source>
</evidence>
<gene>
    <name evidence="2" type="ORF">WKI68_42965</name>
</gene>
<evidence type="ECO:0000313" key="3">
    <source>
        <dbReference type="Proteomes" id="UP001382904"/>
    </source>
</evidence>
<protein>
    <recommendedName>
        <fullName evidence="4">Apolipoprotein N-acyltransferase</fullName>
    </recommendedName>
</protein>
<feature type="transmembrane region" description="Helical" evidence="1">
    <location>
        <begin position="78"/>
        <end position="109"/>
    </location>
</feature>
<dbReference type="Proteomes" id="UP001382904">
    <property type="component" value="Unassembled WGS sequence"/>
</dbReference>
<feature type="transmembrane region" description="Helical" evidence="1">
    <location>
        <begin position="46"/>
        <end position="66"/>
    </location>
</feature>
<sequence>MNTTPPLAPAATRRPDLPWWPTPALFTALAVLGGAWGYHSSPILHGSVWLVLPYAVPLALVAAAWWPPSRPGARARGLALGVVGALAALTYAHLATFTLYTVALVLWAFQGGG</sequence>
<evidence type="ECO:0008006" key="4">
    <source>
        <dbReference type="Google" id="ProtNLM"/>
    </source>
</evidence>
<accession>A0ABU8UEV1</accession>
<keyword evidence="1" id="KW-0472">Membrane</keyword>
<proteinExistence type="predicted"/>
<organism evidence="2 3">
    <name type="scientific">Streptomyces caledonius</name>
    <dbReference type="NCBI Taxonomy" id="3134107"/>
    <lineage>
        <taxon>Bacteria</taxon>
        <taxon>Bacillati</taxon>
        <taxon>Actinomycetota</taxon>
        <taxon>Actinomycetes</taxon>
        <taxon>Kitasatosporales</taxon>
        <taxon>Streptomycetaceae</taxon>
        <taxon>Streptomyces</taxon>
    </lineage>
</organism>
<feature type="transmembrane region" description="Helical" evidence="1">
    <location>
        <begin position="20"/>
        <end position="39"/>
    </location>
</feature>
<name>A0ABU8UEV1_9ACTN</name>
<keyword evidence="1" id="KW-1133">Transmembrane helix</keyword>
<evidence type="ECO:0000256" key="1">
    <source>
        <dbReference type="SAM" id="Phobius"/>
    </source>
</evidence>
<dbReference type="EMBL" id="JBBKAM010000004">
    <property type="protein sequence ID" value="MEJ8646175.1"/>
    <property type="molecule type" value="Genomic_DNA"/>
</dbReference>